<dbReference type="AlphaFoldDB" id="A0AAV6RPE1"/>
<keyword evidence="3" id="KW-1185">Reference proteome</keyword>
<organism evidence="2 3">
    <name type="scientific">Solea senegalensis</name>
    <name type="common">Senegalese sole</name>
    <dbReference type="NCBI Taxonomy" id="28829"/>
    <lineage>
        <taxon>Eukaryota</taxon>
        <taxon>Metazoa</taxon>
        <taxon>Chordata</taxon>
        <taxon>Craniata</taxon>
        <taxon>Vertebrata</taxon>
        <taxon>Euteleostomi</taxon>
        <taxon>Actinopterygii</taxon>
        <taxon>Neopterygii</taxon>
        <taxon>Teleostei</taxon>
        <taxon>Neoteleostei</taxon>
        <taxon>Acanthomorphata</taxon>
        <taxon>Carangaria</taxon>
        <taxon>Pleuronectiformes</taxon>
        <taxon>Pleuronectoidei</taxon>
        <taxon>Soleidae</taxon>
        <taxon>Solea</taxon>
    </lineage>
</organism>
<accession>A0AAV6RPE1</accession>
<evidence type="ECO:0000313" key="2">
    <source>
        <dbReference type="EMBL" id="KAG7507190.1"/>
    </source>
</evidence>
<dbReference type="Proteomes" id="UP000693946">
    <property type="component" value="Linkage Group LG18"/>
</dbReference>
<protein>
    <submittedName>
        <fullName evidence="2">Uncharacterized protein</fullName>
    </submittedName>
</protein>
<proteinExistence type="predicted"/>
<gene>
    <name evidence="2" type="ORF">JOB18_026619</name>
</gene>
<name>A0AAV6RPE1_SOLSE</name>
<sequence length="52" mass="5356">MRHLSVKGEESGQTQKDGRTDEGQSAASGVHAKVDSVCVSGPEPSSAESELV</sequence>
<comment type="caution">
    <text evidence="2">The sequence shown here is derived from an EMBL/GenBank/DDBJ whole genome shotgun (WGS) entry which is preliminary data.</text>
</comment>
<reference evidence="2 3" key="1">
    <citation type="journal article" date="2021" name="Sci. Rep.">
        <title>Chromosome anchoring in Senegalese sole (Solea senegalensis) reveals sex-associated markers and genome rearrangements in flatfish.</title>
        <authorList>
            <person name="Guerrero-Cozar I."/>
            <person name="Gomez-Garrido J."/>
            <person name="Berbel C."/>
            <person name="Martinez-Blanch J.F."/>
            <person name="Alioto T."/>
            <person name="Claros M.G."/>
            <person name="Gagnaire P.A."/>
            <person name="Manchado M."/>
        </authorList>
    </citation>
    <scope>NUCLEOTIDE SEQUENCE [LARGE SCALE GENOMIC DNA]</scope>
    <source>
        <strain evidence="2">Sse05_10M</strain>
    </source>
</reference>
<dbReference type="EMBL" id="JAGKHQ010000010">
    <property type="protein sequence ID" value="KAG7507190.1"/>
    <property type="molecule type" value="Genomic_DNA"/>
</dbReference>
<evidence type="ECO:0000256" key="1">
    <source>
        <dbReference type="SAM" id="MobiDB-lite"/>
    </source>
</evidence>
<feature type="compositionally biased region" description="Basic and acidic residues" evidence="1">
    <location>
        <begin position="1"/>
        <end position="22"/>
    </location>
</feature>
<feature type="region of interest" description="Disordered" evidence="1">
    <location>
        <begin position="1"/>
        <end position="52"/>
    </location>
</feature>
<evidence type="ECO:0000313" key="3">
    <source>
        <dbReference type="Proteomes" id="UP000693946"/>
    </source>
</evidence>